<dbReference type="AlphaFoldDB" id="A0A1M5ILC5"/>
<organism evidence="1 2">
    <name type="scientific">Cnuella takakiae</name>
    <dbReference type="NCBI Taxonomy" id="1302690"/>
    <lineage>
        <taxon>Bacteria</taxon>
        <taxon>Pseudomonadati</taxon>
        <taxon>Bacteroidota</taxon>
        <taxon>Chitinophagia</taxon>
        <taxon>Chitinophagales</taxon>
        <taxon>Chitinophagaceae</taxon>
        <taxon>Cnuella</taxon>
    </lineage>
</organism>
<dbReference type="STRING" id="1302690.BUE76_10210"/>
<keyword evidence="2" id="KW-1185">Reference proteome</keyword>
<evidence type="ECO:0000313" key="1">
    <source>
        <dbReference type="EMBL" id="SHG28849.1"/>
    </source>
</evidence>
<protein>
    <submittedName>
        <fullName evidence="1">Uncharacterized protein</fullName>
    </submittedName>
</protein>
<dbReference type="RefSeq" id="WP_158069950.1">
    <property type="nucleotide sequence ID" value="NZ_FQUO01000024.1"/>
</dbReference>
<gene>
    <name evidence="1" type="ORF">SAMN05444008_12432</name>
</gene>
<reference evidence="1 2" key="1">
    <citation type="submission" date="2016-11" db="EMBL/GenBank/DDBJ databases">
        <authorList>
            <person name="Jaros S."/>
            <person name="Januszkiewicz K."/>
            <person name="Wedrychowicz H."/>
        </authorList>
    </citation>
    <scope>NUCLEOTIDE SEQUENCE [LARGE SCALE GENOMIC DNA]</scope>
    <source>
        <strain evidence="1 2">DSM 26897</strain>
    </source>
</reference>
<sequence>MKQQVFFNSVLLRPSVHPQKIAFSVLVGEPLILNRVLAAGFAVCIYLN</sequence>
<accession>A0A1M5ILC5</accession>
<dbReference type="Proteomes" id="UP000184368">
    <property type="component" value="Unassembled WGS sequence"/>
</dbReference>
<proteinExistence type="predicted"/>
<name>A0A1M5ILC5_9BACT</name>
<evidence type="ECO:0000313" key="2">
    <source>
        <dbReference type="Proteomes" id="UP000184368"/>
    </source>
</evidence>
<dbReference type="EMBL" id="FQUO01000024">
    <property type="protein sequence ID" value="SHG28849.1"/>
    <property type="molecule type" value="Genomic_DNA"/>
</dbReference>